<evidence type="ECO:0000256" key="10">
    <source>
        <dbReference type="ARBA" id="ARBA00023014"/>
    </source>
</evidence>
<gene>
    <name evidence="14" type="primary">xdhB</name>
    <name evidence="14" type="ORF">HPC62_05815</name>
</gene>
<comment type="similarity">
    <text evidence="3">Belongs to the xanthine dehydrogenase family.</text>
</comment>
<keyword evidence="9" id="KW-0408">Iron</keyword>
<feature type="region of interest" description="Disordered" evidence="12">
    <location>
        <begin position="1"/>
        <end position="24"/>
    </location>
</feature>
<comment type="cofactor">
    <cofactor evidence="2">
        <name>FAD</name>
        <dbReference type="ChEBI" id="CHEBI:57692"/>
    </cofactor>
</comment>
<dbReference type="Gene3D" id="3.90.1170.50">
    <property type="entry name" value="Aldehyde oxidase/xanthine dehydrogenase, a/b hammerhead"/>
    <property type="match status" value="1"/>
</dbReference>
<evidence type="ECO:0000259" key="13">
    <source>
        <dbReference type="SMART" id="SM01008"/>
    </source>
</evidence>
<evidence type="ECO:0000256" key="8">
    <source>
        <dbReference type="ARBA" id="ARBA00023002"/>
    </source>
</evidence>
<dbReference type="Gene3D" id="3.30.365.10">
    <property type="entry name" value="Aldehyde oxidase/xanthine dehydrogenase, molybdopterin binding domain"/>
    <property type="match status" value="4"/>
</dbReference>
<dbReference type="Pfam" id="PF20256">
    <property type="entry name" value="MoCoBD_2"/>
    <property type="match status" value="1"/>
</dbReference>
<dbReference type="SUPFAM" id="SSF56003">
    <property type="entry name" value="Molybdenum cofactor-binding domain"/>
    <property type="match status" value="1"/>
</dbReference>
<dbReference type="InterPro" id="IPR014309">
    <property type="entry name" value="Xanthine_DH_Mopterin-bd_su"/>
</dbReference>
<evidence type="ECO:0000256" key="1">
    <source>
        <dbReference type="ARBA" id="ARBA00001924"/>
    </source>
</evidence>
<evidence type="ECO:0000256" key="4">
    <source>
        <dbReference type="ARBA" id="ARBA00022630"/>
    </source>
</evidence>
<evidence type="ECO:0000256" key="7">
    <source>
        <dbReference type="ARBA" id="ARBA00022827"/>
    </source>
</evidence>
<keyword evidence="6" id="KW-0479">Metal-binding</keyword>
<dbReference type="GO" id="GO:0030151">
    <property type="term" value="F:molybdenum ion binding"/>
    <property type="evidence" value="ECO:0007669"/>
    <property type="project" value="InterPro"/>
</dbReference>
<dbReference type="KEGG" id="theu:HPC62_05815"/>
<dbReference type="PANTHER" id="PTHR45444">
    <property type="entry name" value="XANTHINE DEHYDROGENASE"/>
    <property type="match status" value="1"/>
</dbReference>
<proteinExistence type="inferred from homology"/>
<dbReference type="FunFam" id="3.30.365.10:FF:000003">
    <property type="entry name" value="Aldehyde oxidase 1"/>
    <property type="match status" value="1"/>
</dbReference>
<keyword evidence="10" id="KW-0411">Iron-sulfur</keyword>
<dbReference type="InterPro" id="IPR008274">
    <property type="entry name" value="AldOxase/xan_DH_MoCoBD1"/>
</dbReference>
<dbReference type="SUPFAM" id="SSF54665">
    <property type="entry name" value="CO dehydrogenase molybdoprotein N-domain-like"/>
    <property type="match status" value="1"/>
</dbReference>
<evidence type="ECO:0000256" key="9">
    <source>
        <dbReference type="ARBA" id="ARBA00023004"/>
    </source>
</evidence>
<dbReference type="AlphaFoldDB" id="A0A6M8BCF7"/>
<comment type="cofactor">
    <cofactor evidence="1">
        <name>Mo-molybdopterin</name>
        <dbReference type="ChEBI" id="CHEBI:71302"/>
    </cofactor>
</comment>
<evidence type="ECO:0000256" key="2">
    <source>
        <dbReference type="ARBA" id="ARBA00001974"/>
    </source>
</evidence>
<evidence type="ECO:0000313" key="14">
    <source>
        <dbReference type="EMBL" id="QKD81776.1"/>
    </source>
</evidence>
<protein>
    <submittedName>
        <fullName evidence="14">Xanthine dehydrogenase molybdopterin binding subunit</fullName>
        <ecNumber evidence="14">1.17.1.4</ecNumber>
    </submittedName>
</protein>
<sequence length="778" mass="84798">MSMVGQRKSHESAEGHVSGKAVYTDDQRMPSGMLSIYPVLSPHAHARILSIDTAPALEVEGVVTVLTAADVPGTNDTGVIRQDEPLFPTDEVSYWGQAIAWVVGETEDAARRGAAQVTAEYEPLEAVLTIKGAVAAHSYHNDPQFIRRGEVDQAMATAAHTLEGELEMNGQDHFYLETHTSWVIPDPEGNYQVYSSTQHPSETQTIVARVLGIPVNRVVCTCLRMGGGFGGKESQANPMAAAAAVAAHKTGRPVRVKLERHHDMILTGKRHGFLGQYRVGFDPDGKILALDVALYAEGGWSLDLSPPVLMRAMLHVDNAYYIPNMLVRGLIVKTHRVSNTAYRGFGGPQGMLVIEDVVDRVARHLNLPPDVVRERNFYHGEGDSTTTHYGQVIVDNRIARVWHEAKERAHFAERAAAVTEFNQQNRYKKRGLAITSVKFGISFNKVQYNQAGALVHIYTDGSIQLNHGGTEMGQGLHTKMQQVATRALGVTLDRIRMMPTSTDKVPNTSATAASSGADLNGQAVKNACEILKSRLAPVAARLLDFDAAEEMVFENNEVYCRTYPTARVSFDAVVQQAYGDRISLSATGYYRTPMIHWDPVTATGRPFYYFAYGAAVSEVEVDGFTGTFKLRQVDIVHDVGESLNPLVDQGQIEGGFVQGMGWLTMEELVWDEQGRLRTFAPSTYKIPTISEIPEHFQVHLIERGSQDGTIYGSKAVGEPPFMLAMSVREAIRAAVAAFGNAAVVELAAPATPEATLRAIEAVRSATPAVEAALSSTSV</sequence>
<reference evidence="14 15" key="1">
    <citation type="submission" date="2020-05" db="EMBL/GenBank/DDBJ databases">
        <title>Complete genome sequence of of a novel Thermoleptolyngbya strain isolated from hot springs of Ganzi, Sichuan China.</title>
        <authorList>
            <person name="Tang J."/>
            <person name="Daroch M."/>
            <person name="Li L."/>
            <person name="Waleron K."/>
            <person name="Waleron M."/>
            <person name="Waleron M."/>
        </authorList>
    </citation>
    <scope>NUCLEOTIDE SEQUENCE [LARGE SCALE GENOMIC DNA]</scope>
    <source>
        <strain evidence="14 15">PKUAC-SCTA183</strain>
    </source>
</reference>
<dbReference type="GO" id="GO:0051537">
    <property type="term" value="F:2 iron, 2 sulfur cluster binding"/>
    <property type="evidence" value="ECO:0007669"/>
    <property type="project" value="UniProtKB-KW"/>
</dbReference>
<evidence type="ECO:0000256" key="11">
    <source>
        <dbReference type="ARBA" id="ARBA00034078"/>
    </source>
</evidence>
<dbReference type="InterPro" id="IPR036856">
    <property type="entry name" value="Ald_Oxase/Xan_DH_a/b_sf"/>
</dbReference>
<dbReference type="PANTHER" id="PTHR45444:SF3">
    <property type="entry name" value="XANTHINE DEHYDROGENASE"/>
    <property type="match status" value="1"/>
</dbReference>
<comment type="cofactor">
    <cofactor evidence="11">
        <name>[2Fe-2S] cluster</name>
        <dbReference type="ChEBI" id="CHEBI:190135"/>
    </cofactor>
</comment>
<evidence type="ECO:0000256" key="6">
    <source>
        <dbReference type="ARBA" id="ARBA00022723"/>
    </source>
</evidence>
<dbReference type="EC" id="1.17.1.4" evidence="14"/>
<dbReference type="Proteomes" id="UP000505210">
    <property type="component" value="Chromosome"/>
</dbReference>
<keyword evidence="5" id="KW-0001">2Fe-2S</keyword>
<dbReference type="NCBIfam" id="TIGR02965">
    <property type="entry name" value="xanthine_xdhB"/>
    <property type="match status" value="1"/>
</dbReference>
<evidence type="ECO:0000256" key="12">
    <source>
        <dbReference type="SAM" id="MobiDB-lite"/>
    </source>
</evidence>
<dbReference type="InterPro" id="IPR000674">
    <property type="entry name" value="Ald_Oxase/Xan_DH_a/b"/>
</dbReference>
<dbReference type="GO" id="GO:0004854">
    <property type="term" value="F:xanthine dehydrogenase activity"/>
    <property type="evidence" value="ECO:0007669"/>
    <property type="project" value="UniProtKB-EC"/>
</dbReference>
<dbReference type="InterPro" id="IPR037165">
    <property type="entry name" value="AldOxase/xan_DH_Mopterin-bd_sf"/>
</dbReference>
<dbReference type="SMART" id="SM01008">
    <property type="entry name" value="Ald_Xan_dh_C"/>
    <property type="match status" value="1"/>
</dbReference>
<dbReference type="EMBL" id="CP053661">
    <property type="protein sequence ID" value="QKD81776.1"/>
    <property type="molecule type" value="Genomic_DNA"/>
</dbReference>
<organism evidence="14 15">
    <name type="scientific">Thermoleptolyngbya sichuanensis A183</name>
    <dbReference type="NCBI Taxonomy" id="2737172"/>
    <lineage>
        <taxon>Bacteria</taxon>
        <taxon>Bacillati</taxon>
        <taxon>Cyanobacteriota</taxon>
        <taxon>Cyanophyceae</taxon>
        <taxon>Oculatellales</taxon>
        <taxon>Oculatellaceae</taxon>
        <taxon>Thermoleptolyngbya</taxon>
        <taxon>Thermoleptolyngbya sichuanensis</taxon>
    </lineage>
</organism>
<dbReference type="Pfam" id="PF02738">
    <property type="entry name" value="MoCoBD_1"/>
    <property type="match status" value="1"/>
</dbReference>
<dbReference type="InterPro" id="IPR016208">
    <property type="entry name" value="Ald_Oxase/xanthine_DH-like"/>
</dbReference>
<accession>A0A6M8BCF7</accession>
<evidence type="ECO:0000256" key="3">
    <source>
        <dbReference type="ARBA" id="ARBA00006849"/>
    </source>
</evidence>
<evidence type="ECO:0000256" key="5">
    <source>
        <dbReference type="ARBA" id="ARBA00022714"/>
    </source>
</evidence>
<dbReference type="FunFam" id="3.30.365.10:FF:000002">
    <property type="entry name" value="Xanthine dehydrogenase oxidase"/>
    <property type="match status" value="1"/>
</dbReference>
<dbReference type="InterPro" id="IPR046867">
    <property type="entry name" value="AldOxase/xan_DH_MoCoBD2"/>
</dbReference>
<dbReference type="GO" id="GO:0005506">
    <property type="term" value="F:iron ion binding"/>
    <property type="evidence" value="ECO:0007669"/>
    <property type="project" value="InterPro"/>
</dbReference>
<keyword evidence="7" id="KW-0274">FAD</keyword>
<dbReference type="Pfam" id="PF01315">
    <property type="entry name" value="Ald_Xan_dh_C"/>
    <property type="match status" value="1"/>
</dbReference>
<dbReference type="RefSeq" id="WP_172354165.1">
    <property type="nucleotide sequence ID" value="NZ_CP053661.1"/>
</dbReference>
<feature type="domain" description="Aldehyde oxidase/xanthine dehydrogenase a/b hammerhead" evidence="13">
    <location>
        <begin position="18"/>
        <end position="125"/>
    </location>
</feature>
<name>A0A6M8BCF7_9CYAN</name>
<keyword evidence="8 14" id="KW-0560">Oxidoreductase</keyword>
<keyword evidence="15" id="KW-1185">Reference proteome</keyword>
<keyword evidence="4" id="KW-0285">Flavoprotein</keyword>
<evidence type="ECO:0000313" key="15">
    <source>
        <dbReference type="Proteomes" id="UP000505210"/>
    </source>
</evidence>